<gene>
    <name evidence="2" type="ORF">BpHYR1_000538</name>
</gene>
<keyword evidence="1" id="KW-1133">Transmembrane helix</keyword>
<accession>A0A3M7PJ76</accession>
<evidence type="ECO:0000256" key="1">
    <source>
        <dbReference type="SAM" id="Phobius"/>
    </source>
</evidence>
<dbReference type="PANTHER" id="PTHR31061">
    <property type="entry name" value="LD22376P"/>
    <property type="match status" value="1"/>
</dbReference>
<feature type="transmembrane region" description="Helical" evidence="1">
    <location>
        <begin position="201"/>
        <end position="219"/>
    </location>
</feature>
<comment type="caution">
    <text evidence="2">The sequence shown here is derived from an EMBL/GenBank/DDBJ whole genome shotgun (WGS) entry which is preliminary data.</text>
</comment>
<organism evidence="2 3">
    <name type="scientific">Brachionus plicatilis</name>
    <name type="common">Marine rotifer</name>
    <name type="synonym">Brachionus muelleri</name>
    <dbReference type="NCBI Taxonomy" id="10195"/>
    <lineage>
        <taxon>Eukaryota</taxon>
        <taxon>Metazoa</taxon>
        <taxon>Spiralia</taxon>
        <taxon>Gnathifera</taxon>
        <taxon>Rotifera</taxon>
        <taxon>Eurotatoria</taxon>
        <taxon>Monogononta</taxon>
        <taxon>Pseudotrocha</taxon>
        <taxon>Ploima</taxon>
        <taxon>Brachionidae</taxon>
        <taxon>Brachionus</taxon>
    </lineage>
</organism>
<reference evidence="2 3" key="1">
    <citation type="journal article" date="2018" name="Sci. Rep.">
        <title>Genomic signatures of local adaptation to the degree of environmental predictability in rotifers.</title>
        <authorList>
            <person name="Franch-Gras L."/>
            <person name="Hahn C."/>
            <person name="Garcia-Roger E.M."/>
            <person name="Carmona M.J."/>
            <person name="Serra M."/>
            <person name="Gomez A."/>
        </authorList>
    </citation>
    <scope>NUCLEOTIDE SEQUENCE [LARGE SCALE GENOMIC DNA]</scope>
    <source>
        <strain evidence="2">HYR1</strain>
    </source>
</reference>
<keyword evidence="1" id="KW-0812">Transmembrane</keyword>
<dbReference type="AlphaFoldDB" id="A0A3M7PJ76"/>
<dbReference type="Proteomes" id="UP000276133">
    <property type="component" value="Unassembled WGS sequence"/>
</dbReference>
<dbReference type="OrthoDB" id="2149840at2759"/>
<protein>
    <submittedName>
        <fullName evidence="2">Heparan-alpha-glucosaminide N-acetyltransferase</fullName>
    </submittedName>
</protein>
<sequence>MCNVQRATIGDLLVGHLRKLVLLRKSFMLFIQITVLFLLFKCQNEPTDKTEWKCTDMDTALLKFKVADQIKEYVEIFYQYSICNKCDLILLKKIDIIEKSNASITIDSYYSYIFNVSSTLGKICGAFEYEKFGECGIYSMNIEKNDCSINLEKNSKRPNVWAILGGILVVSNFEEISLDQRLNQVQTENNKKQRIRSLDTFRGMSLFLMIFVNYGSGGYKFMQHVPWHGITIADFVFPWFLWIMGFTMPMNISSQMKKNKKACVV</sequence>
<evidence type="ECO:0000313" key="2">
    <source>
        <dbReference type="EMBL" id="RMZ99132.1"/>
    </source>
</evidence>
<proteinExistence type="predicted"/>
<keyword evidence="3" id="KW-1185">Reference proteome</keyword>
<dbReference type="PANTHER" id="PTHR31061:SF24">
    <property type="entry name" value="LD22376P"/>
    <property type="match status" value="1"/>
</dbReference>
<dbReference type="GO" id="GO:0016740">
    <property type="term" value="F:transferase activity"/>
    <property type="evidence" value="ECO:0007669"/>
    <property type="project" value="UniProtKB-KW"/>
</dbReference>
<keyword evidence="2" id="KW-0808">Transferase</keyword>
<dbReference type="STRING" id="10195.A0A3M7PJ76"/>
<keyword evidence="1" id="KW-0472">Membrane</keyword>
<feature type="transmembrane region" description="Helical" evidence="1">
    <location>
        <begin position="22"/>
        <end position="40"/>
    </location>
</feature>
<feature type="transmembrane region" description="Helical" evidence="1">
    <location>
        <begin position="225"/>
        <end position="248"/>
    </location>
</feature>
<name>A0A3M7PJ76_BRAPC</name>
<evidence type="ECO:0000313" key="3">
    <source>
        <dbReference type="Proteomes" id="UP000276133"/>
    </source>
</evidence>
<dbReference type="EMBL" id="REGN01010399">
    <property type="protein sequence ID" value="RMZ99132.1"/>
    <property type="molecule type" value="Genomic_DNA"/>
</dbReference>